<dbReference type="Proteomes" id="UP000011135">
    <property type="component" value="Unassembled WGS sequence"/>
</dbReference>
<dbReference type="STRING" id="1237149.C900_00407"/>
<organism evidence="1 2">
    <name type="scientific">Fulvivirga imtechensis AK7</name>
    <dbReference type="NCBI Taxonomy" id="1237149"/>
    <lineage>
        <taxon>Bacteria</taxon>
        <taxon>Pseudomonadati</taxon>
        <taxon>Bacteroidota</taxon>
        <taxon>Cytophagia</taxon>
        <taxon>Cytophagales</taxon>
        <taxon>Fulvivirgaceae</taxon>
        <taxon>Fulvivirga</taxon>
    </lineage>
</organism>
<proteinExistence type="predicted"/>
<dbReference type="EMBL" id="AMZN01000116">
    <property type="protein sequence ID" value="ELR68375.1"/>
    <property type="molecule type" value="Genomic_DNA"/>
</dbReference>
<comment type="caution">
    <text evidence="1">The sequence shown here is derived from an EMBL/GenBank/DDBJ whole genome shotgun (WGS) entry which is preliminary data.</text>
</comment>
<sequence>MLLIGLALFQGINKQKIHLIKQIESLCSSFHIFKSYNQNKII</sequence>
<dbReference type="AlphaFoldDB" id="L8JHT1"/>
<keyword evidence="2" id="KW-1185">Reference proteome</keyword>
<evidence type="ECO:0000313" key="1">
    <source>
        <dbReference type="EMBL" id="ELR68375.1"/>
    </source>
</evidence>
<evidence type="ECO:0000313" key="2">
    <source>
        <dbReference type="Proteomes" id="UP000011135"/>
    </source>
</evidence>
<gene>
    <name evidence="1" type="ORF">C900_00407</name>
</gene>
<reference evidence="1 2" key="1">
    <citation type="submission" date="2012-12" db="EMBL/GenBank/DDBJ databases">
        <title>Genome assembly of Fulvivirga imtechensis AK7.</title>
        <authorList>
            <person name="Nupur N."/>
            <person name="Khatri I."/>
            <person name="Kumar R."/>
            <person name="Subramanian S."/>
            <person name="Pinnaka A."/>
        </authorList>
    </citation>
    <scope>NUCLEOTIDE SEQUENCE [LARGE SCALE GENOMIC DNA]</scope>
    <source>
        <strain evidence="1 2">AK7</strain>
    </source>
</reference>
<name>L8JHT1_9BACT</name>
<accession>L8JHT1</accession>
<protein>
    <submittedName>
        <fullName evidence="1">Uncharacterized protein</fullName>
    </submittedName>
</protein>